<dbReference type="SUPFAM" id="SSF52499">
    <property type="entry name" value="Isochorismatase-like hydrolases"/>
    <property type="match status" value="1"/>
</dbReference>
<dbReference type="InterPro" id="IPR036380">
    <property type="entry name" value="Isochorismatase-like_sf"/>
</dbReference>
<name>A0ABP0TRU8_9BRYO</name>
<proteinExistence type="predicted"/>
<reference evidence="1" key="1">
    <citation type="submission" date="2024-02" db="EMBL/GenBank/DDBJ databases">
        <authorList>
            <consortium name="ELIXIR-Norway"/>
            <consortium name="Elixir Norway"/>
        </authorList>
    </citation>
    <scope>NUCLEOTIDE SEQUENCE</scope>
</reference>
<keyword evidence="2" id="KW-1185">Reference proteome</keyword>
<accession>A0ABP0TRU8</accession>
<organism evidence="1 2">
    <name type="scientific">Sphagnum troendelagicum</name>
    <dbReference type="NCBI Taxonomy" id="128251"/>
    <lineage>
        <taxon>Eukaryota</taxon>
        <taxon>Viridiplantae</taxon>
        <taxon>Streptophyta</taxon>
        <taxon>Embryophyta</taxon>
        <taxon>Bryophyta</taxon>
        <taxon>Sphagnophytina</taxon>
        <taxon>Sphagnopsida</taxon>
        <taxon>Sphagnales</taxon>
        <taxon>Sphagnaceae</taxon>
        <taxon>Sphagnum</taxon>
    </lineage>
</organism>
<sequence length="55" mass="5820">MNCLSLFSRGCRLQTAIKQTAFDAIAYNYPSVVVLADATAADSGETHTGNLVLLS</sequence>
<evidence type="ECO:0000313" key="1">
    <source>
        <dbReference type="EMBL" id="CAK9203446.1"/>
    </source>
</evidence>
<dbReference type="EMBL" id="OZ019906">
    <property type="protein sequence ID" value="CAK9203446.1"/>
    <property type="molecule type" value="Genomic_DNA"/>
</dbReference>
<evidence type="ECO:0000313" key="2">
    <source>
        <dbReference type="Proteomes" id="UP001497512"/>
    </source>
</evidence>
<protein>
    <submittedName>
        <fullName evidence="1">Uncharacterized protein</fullName>
    </submittedName>
</protein>
<dbReference type="Proteomes" id="UP001497512">
    <property type="component" value="Chromosome 14"/>
</dbReference>
<gene>
    <name evidence="1" type="ORF">CSSPTR1EN2_LOCUS6890</name>
</gene>